<protein>
    <submittedName>
        <fullName evidence="2">DNA-binding protein</fullName>
    </submittedName>
</protein>
<dbReference type="AlphaFoldDB" id="A0A097IEF0"/>
<accession>A0A097IEF0</accession>
<gene>
    <name evidence="2" type="ORF">CDOO_04030</name>
</gene>
<dbReference type="RefSeq" id="WP_018021987.1">
    <property type="nucleotide sequence ID" value="NZ_AQUX01000004.1"/>
</dbReference>
<sequence length="734" mass="78112">MSSDSYRRWLASLDDAHLATLLRSRPDTVLPPPPGIIPLAGRLQLRASVARALRRLSALDLAVMEVAADLGAELTPVDRVAVVDSVVSRLGVPVDRRMVERAVDTLYDHGIFYGDLQLLTEAMPALPTGWSLLDARPAGDVAAAVAELPEDHRRVLLTLASAGGVGHSRDAAIDADPARPIPRLISVGLLERVDAQHVRLPRVVAQILRGQQPARVPLTPTDHDAAPDLQAQERTDASGAAQGLEFTRRVARLVEHLGAQPAALNKDGRPSARLTSTLAKALNTDTREAALLVSLGEAAGLLGMGLAAHVPEPLDADANYLAPTREADAWLESSLPDRWALLIDGWLTSTWAHWHEGRPLSGELRVEALPARRRHVLEQFSRLPLGASLGDEEAISDTRFTAPLFTEAPSDAEISALCAEAREIGVLVRGSATSVLRALLAGEDTADAAREHAPGEVSQVIVQADMTVMAPGPLPARLQQELELFAELETPGLASMYRVTEASVRRALDAGRSPEDVTGWLEGHALGEVPQAVGYLVADVARRHGTLRGGVALSYLRCTDESVLAEVLRSPAAVEAQLRALAPTVAISPRRLAAVMDVLRRAGFQPVAEDDAGISVDVRPEPARVFSSPRGRTQRAAPTVDDSRIAAAVAAIRRNESSGSTEPADEPDDHVAVLQAAARARRPVTIAAVDKAGRALSATVKPLTVSGGQVDAIDESTGQVHRFLVHRITSVSLN</sequence>
<dbReference type="STRING" id="558173.CDOO_04030"/>
<reference evidence="2 3" key="1">
    <citation type="submission" date="2013-09" db="EMBL/GenBank/DDBJ databases">
        <title>Complete genome sequence of Corynebacterium doosanense CAU 212(T) (=DSM 45436(T)), isolated from activated sludge.</title>
        <authorList>
            <person name="Schaffert L."/>
            <person name="Albersmeier A."/>
            <person name="Kalinowski J."/>
            <person name="Ruckert C."/>
        </authorList>
    </citation>
    <scope>NUCLEOTIDE SEQUENCE [LARGE SCALE GENOMIC DNA]</scope>
    <source>
        <strain evidence="2 3">CAU 212</strain>
    </source>
</reference>
<dbReference type="OrthoDB" id="3415124at2"/>
<dbReference type="HOGENOM" id="CLU_013420_0_0_11"/>
<dbReference type="EMBL" id="CP006764">
    <property type="protein sequence ID" value="AIT60506.1"/>
    <property type="molecule type" value="Genomic_DNA"/>
</dbReference>
<dbReference type="Proteomes" id="UP000029914">
    <property type="component" value="Chromosome"/>
</dbReference>
<keyword evidence="3" id="KW-1185">Reference proteome</keyword>
<dbReference type="KEGG" id="cdo:CDOO_04030"/>
<dbReference type="GO" id="GO:0003677">
    <property type="term" value="F:DNA binding"/>
    <property type="evidence" value="ECO:0007669"/>
    <property type="project" value="UniProtKB-KW"/>
</dbReference>
<keyword evidence="2" id="KW-0238">DNA-binding</keyword>
<feature type="domain" description="Helicase XPB/Ssl2 N-terminal" evidence="1">
    <location>
        <begin position="460"/>
        <end position="582"/>
    </location>
</feature>
<name>A0A097IEF0_9CORY</name>
<organism evidence="2 3">
    <name type="scientific">Corynebacterium doosanense CAU 212 = DSM 45436</name>
    <dbReference type="NCBI Taxonomy" id="558173"/>
    <lineage>
        <taxon>Bacteria</taxon>
        <taxon>Bacillati</taxon>
        <taxon>Actinomycetota</taxon>
        <taxon>Actinomycetes</taxon>
        <taxon>Mycobacteriales</taxon>
        <taxon>Corynebacteriaceae</taxon>
        <taxon>Corynebacterium</taxon>
    </lineage>
</organism>
<dbReference type="InterPro" id="IPR032830">
    <property type="entry name" value="XPB/Ssl2_N"/>
</dbReference>
<evidence type="ECO:0000313" key="3">
    <source>
        <dbReference type="Proteomes" id="UP000029914"/>
    </source>
</evidence>
<dbReference type="Pfam" id="PF13625">
    <property type="entry name" value="Helicase_C_3"/>
    <property type="match status" value="1"/>
</dbReference>
<evidence type="ECO:0000259" key="1">
    <source>
        <dbReference type="Pfam" id="PF13625"/>
    </source>
</evidence>
<proteinExistence type="predicted"/>
<evidence type="ECO:0000313" key="2">
    <source>
        <dbReference type="EMBL" id="AIT60506.1"/>
    </source>
</evidence>
<dbReference type="eggNOG" id="COG2378">
    <property type="taxonomic scope" value="Bacteria"/>
</dbReference>